<dbReference type="InterPro" id="IPR036291">
    <property type="entry name" value="NAD(P)-bd_dom_sf"/>
</dbReference>
<keyword evidence="7" id="KW-1185">Reference proteome</keyword>
<comment type="caution">
    <text evidence="6">The sequence shown here is derived from an EMBL/GenBank/DDBJ whole genome shotgun (WGS) entry which is preliminary data.</text>
</comment>
<feature type="domain" description="D-isomer specific 2-hydroxyacid dehydrogenase catalytic" evidence="4">
    <location>
        <begin position="32"/>
        <end position="310"/>
    </location>
</feature>
<evidence type="ECO:0000256" key="1">
    <source>
        <dbReference type="ARBA" id="ARBA00023002"/>
    </source>
</evidence>
<comment type="similarity">
    <text evidence="3">Belongs to the D-isomer specific 2-hydroxyacid dehydrogenase family.</text>
</comment>
<reference evidence="7" key="1">
    <citation type="journal article" date="2019" name="Int. J. Syst. Evol. Microbiol.">
        <title>The Global Catalogue of Microorganisms (GCM) 10K type strain sequencing project: providing services to taxonomists for standard genome sequencing and annotation.</title>
        <authorList>
            <consortium name="The Broad Institute Genomics Platform"/>
            <consortium name="The Broad Institute Genome Sequencing Center for Infectious Disease"/>
            <person name="Wu L."/>
            <person name="Ma J."/>
        </authorList>
    </citation>
    <scope>NUCLEOTIDE SEQUENCE [LARGE SCALE GENOMIC DNA]</scope>
    <source>
        <strain evidence="7">KACC 12507</strain>
    </source>
</reference>
<dbReference type="Pfam" id="PF02826">
    <property type="entry name" value="2-Hacid_dh_C"/>
    <property type="match status" value="1"/>
</dbReference>
<accession>A0ABV9LXY8</accession>
<feature type="domain" description="D-isomer specific 2-hydroxyacid dehydrogenase NAD-binding" evidence="5">
    <location>
        <begin position="113"/>
        <end position="286"/>
    </location>
</feature>
<keyword evidence="1 3" id="KW-0560">Oxidoreductase</keyword>
<dbReference type="InterPro" id="IPR006140">
    <property type="entry name" value="D-isomer_DH_NAD-bd"/>
</dbReference>
<dbReference type="InterPro" id="IPR050223">
    <property type="entry name" value="D-isomer_2-hydroxyacid_DH"/>
</dbReference>
<evidence type="ECO:0000313" key="6">
    <source>
        <dbReference type="EMBL" id="MFC4701019.1"/>
    </source>
</evidence>
<gene>
    <name evidence="6" type="ORF">ACFO4O_12670</name>
</gene>
<dbReference type="SUPFAM" id="SSF52283">
    <property type="entry name" value="Formate/glycerate dehydrogenase catalytic domain-like"/>
    <property type="match status" value="1"/>
</dbReference>
<keyword evidence="2" id="KW-0520">NAD</keyword>
<dbReference type="PANTHER" id="PTHR10996:SF283">
    <property type="entry name" value="GLYOXYLATE_HYDROXYPYRUVATE REDUCTASE B"/>
    <property type="match status" value="1"/>
</dbReference>
<dbReference type="InterPro" id="IPR006139">
    <property type="entry name" value="D-isomer_2_OHA_DH_cat_dom"/>
</dbReference>
<evidence type="ECO:0000259" key="5">
    <source>
        <dbReference type="Pfam" id="PF02826"/>
    </source>
</evidence>
<dbReference type="Pfam" id="PF00389">
    <property type="entry name" value="2-Hacid_dh"/>
    <property type="match status" value="1"/>
</dbReference>
<evidence type="ECO:0000256" key="2">
    <source>
        <dbReference type="ARBA" id="ARBA00023027"/>
    </source>
</evidence>
<evidence type="ECO:0000313" key="7">
    <source>
        <dbReference type="Proteomes" id="UP001595897"/>
    </source>
</evidence>
<evidence type="ECO:0000259" key="4">
    <source>
        <dbReference type="Pfam" id="PF00389"/>
    </source>
</evidence>
<protein>
    <submittedName>
        <fullName evidence="6">Phosphoglycerate dehydrogenase</fullName>
    </submittedName>
</protein>
<dbReference type="PROSITE" id="PS00671">
    <property type="entry name" value="D_2_HYDROXYACID_DH_3"/>
    <property type="match status" value="1"/>
</dbReference>
<dbReference type="PANTHER" id="PTHR10996">
    <property type="entry name" value="2-HYDROXYACID DEHYDROGENASE-RELATED"/>
    <property type="match status" value="1"/>
</dbReference>
<dbReference type="SUPFAM" id="SSF51735">
    <property type="entry name" value="NAD(P)-binding Rossmann-fold domains"/>
    <property type="match status" value="1"/>
</dbReference>
<dbReference type="Gene3D" id="3.40.50.720">
    <property type="entry name" value="NAD(P)-binding Rossmann-like Domain"/>
    <property type="match status" value="2"/>
</dbReference>
<dbReference type="CDD" id="cd12172">
    <property type="entry name" value="PGDH_like_2"/>
    <property type="match status" value="1"/>
</dbReference>
<dbReference type="Proteomes" id="UP001595897">
    <property type="component" value="Unassembled WGS sequence"/>
</dbReference>
<dbReference type="RefSeq" id="WP_382409088.1">
    <property type="nucleotide sequence ID" value="NZ_JBHSGU010000005.1"/>
</dbReference>
<dbReference type="EMBL" id="JBHSGU010000005">
    <property type="protein sequence ID" value="MFC4701019.1"/>
    <property type="molecule type" value="Genomic_DNA"/>
</dbReference>
<evidence type="ECO:0000256" key="3">
    <source>
        <dbReference type="RuleBase" id="RU003719"/>
    </source>
</evidence>
<name>A0ABV9LXY8_9ALTE</name>
<dbReference type="InterPro" id="IPR029753">
    <property type="entry name" value="D-isomer_DH_CS"/>
</dbReference>
<organism evidence="6 7">
    <name type="scientific">Glaciecola siphonariae</name>
    <dbReference type="NCBI Taxonomy" id="521012"/>
    <lineage>
        <taxon>Bacteria</taxon>
        <taxon>Pseudomonadati</taxon>
        <taxon>Pseudomonadota</taxon>
        <taxon>Gammaproteobacteria</taxon>
        <taxon>Alteromonadales</taxon>
        <taxon>Alteromonadaceae</taxon>
        <taxon>Glaciecola</taxon>
    </lineage>
</organism>
<proteinExistence type="inferred from homology"/>
<sequence length="311" mass="33728">MKVLVTCPPMLGLFDEFVKPAKDLGLELVAAKTTQVLSEAELIALLPDYDGWIIGDDPATETVFKAGKSGRLKAAVKWGIGVDNVDFKACEQLGIPITNTPDMFGGEVADVAMAFLLGLARQTYFIDREIRANNAWPKPAGMSVSDKHIGVVGFGDIGTSLVKRLSGFDVSVTVYDPGVEGNKGFSFVERASFPNAIEKCDFLVFTCSLNKHNFQMLNKETLSMMKKGAMVINVARGPLIDEAALIEALQSEHIFAAGLDVFEEEPLPNNSPLRDMPRCIFGSHNGSNTKEGVRRATLKALETISGYFNGM</sequence>